<organism evidence="1 2">
    <name type="scientific">Hexamita inflata</name>
    <dbReference type="NCBI Taxonomy" id="28002"/>
    <lineage>
        <taxon>Eukaryota</taxon>
        <taxon>Metamonada</taxon>
        <taxon>Diplomonadida</taxon>
        <taxon>Hexamitidae</taxon>
        <taxon>Hexamitinae</taxon>
        <taxon>Hexamita</taxon>
    </lineage>
</organism>
<evidence type="ECO:0000313" key="1">
    <source>
        <dbReference type="EMBL" id="CAL6027592.1"/>
    </source>
</evidence>
<reference evidence="1 2" key="1">
    <citation type="submission" date="2024-07" db="EMBL/GenBank/DDBJ databases">
        <authorList>
            <person name="Akdeniz Z."/>
        </authorList>
    </citation>
    <scope>NUCLEOTIDE SEQUENCE [LARGE SCALE GENOMIC DNA]</scope>
</reference>
<accession>A0ABP1IZW2</accession>
<proteinExistence type="predicted"/>
<sequence length="183" mass="21012">MHPNAKKSYSQLIDPLTPYQVYAHRNQASLMLTRKFITKQSNPPYKVLSDAKAVKSKTGLLVTTASPTSSSQAFNSLLEAYCCFILSQILVMKNYLNFYSSTLGAISLIREQVNSLIREFHHTKLPYKQVTNTMRFNPIFDLKSFKLDIFPRYILHRYYFAYKGDEIGNSLISKQATPLQARL</sequence>
<name>A0ABP1IZW2_9EUKA</name>
<comment type="caution">
    <text evidence="1">The sequence shown here is derived from an EMBL/GenBank/DDBJ whole genome shotgun (WGS) entry which is preliminary data.</text>
</comment>
<keyword evidence="2" id="KW-1185">Reference proteome</keyword>
<dbReference type="Proteomes" id="UP001642409">
    <property type="component" value="Unassembled WGS sequence"/>
</dbReference>
<dbReference type="EMBL" id="CAXDID020000105">
    <property type="protein sequence ID" value="CAL6027592.1"/>
    <property type="molecule type" value="Genomic_DNA"/>
</dbReference>
<gene>
    <name evidence="1" type="ORF">HINF_LOCUS31398</name>
</gene>
<protein>
    <submittedName>
        <fullName evidence="1">Hypothetical_protein</fullName>
    </submittedName>
</protein>
<evidence type="ECO:0000313" key="2">
    <source>
        <dbReference type="Proteomes" id="UP001642409"/>
    </source>
</evidence>